<evidence type="ECO:0000313" key="2">
    <source>
        <dbReference type="Proteomes" id="UP000215086"/>
    </source>
</evidence>
<name>A0A286RJ34_9BACT</name>
<dbReference type="AlphaFoldDB" id="A0A286RJ34"/>
<dbReference type="KEGG" id="ttf:THTE_3379"/>
<reference evidence="1 2" key="1">
    <citation type="journal article" name="Front. Microbiol.">
        <title>Sugar Metabolism of the First Thermophilic Planctomycete Thermogutta terrifontis: Comparative Genomic and Transcriptomic Approaches.</title>
        <authorList>
            <person name="Elcheninov A.G."/>
            <person name="Menzel P."/>
            <person name="Gudbergsdottir S.R."/>
            <person name="Slesarev A.I."/>
            <person name="Kadnikov V.V."/>
            <person name="Krogh A."/>
            <person name="Bonch-Osmolovskaya E.A."/>
            <person name="Peng X."/>
            <person name="Kublanov I.V."/>
        </authorList>
    </citation>
    <scope>NUCLEOTIDE SEQUENCE [LARGE SCALE GENOMIC DNA]</scope>
    <source>
        <strain evidence="1 2">R1</strain>
    </source>
</reference>
<protein>
    <submittedName>
        <fullName evidence="1">Uncharacterized protein</fullName>
    </submittedName>
</protein>
<dbReference type="Proteomes" id="UP000215086">
    <property type="component" value="Chromosome"/>
</dbReference>
<accession>A0A286RJ34</accession>
<sequence>MEAHVRRSSTLVSTTVARNLSQLGFRIKLVDIAKNGVTSFTG</sequence>
<evidence type="ECO:0000313" key="1">
    <source>
        <dbReference type="EMBL" id="ASV75981.1"/>
    </source>
</evidence>
<proteinExistence type="predicted"/>
<dbReference type="EMBL" id="CP018477">
    <property type="protein sequence ID" value="ASV75981.1"/>
    <property type="molecule type" value="Genomic_DNA"/>
</dbReference>
<keyword evidence="2" id="KW-1185">Reference proteome</keyword>
<organism evidence="1 2">
    <name type="scientific">Thermogutta terrifontis</name>
    <dbReference type="NCBI Taxonomy" id="1331910"/>
    <lineage>
        <taxon>Bacteria</taxon>
        <taxon>Pseudomonadati</taxon>
        <taxon>Planctomycetota</taxon>
        <taxon>Planctomycetia</taxon>
        <taxon>Pirellulales</taxon>
        <taxon>Thermoguttaceae</taxon>
        <taxon>Thermogutta</taxon>
    </lineage>
</organism>
<gene>
    <name evidence="1" type="ORF">THTE_3379</name>
</gene>